<feature type="region of interest" description="Disordered" evidence="1">
    <location>
        <begin position="72"/>
        <end position="122"/>
    </location>
</feature>
<feature type="compositionally biased region" description="Polar residues" evidence="1">
    <location>
        <begin position="95"/>
        <end position="109"/>
    </location>
</feature>
<sequence>AFEELNLRTFPCMDIKDGPRYDLLVPARLRALEAVLRLQTTVTCKLGYAMLCDGRLRALAAASDRLGDGFRRNLTSGLSQPPTRTPSRAGAITSGRASFSARTPTSRQLGSKRPAPSEARKAAGRRSRACNFVEAIKGSCCSRLRLATRAVDLKWASESKIDQLMCKYFDDLMSDTRHPAEGRYAFWCFLTFFPRADVAKSARLVMSGEAMKGWVRRFPGSSRHPWPLCVFFLFMVVFLKSGHVDAAVALATQLDAYLRPSEICELRCCSVVRPSALTSRLARARWAVVIGNSDLGETTKTGESDDTVVLNSPSREWIGSVLDMWAR</sequence>
<proteinExistence type="predicted"/>
<keyword evidence="3" id="KW-1185">Reference proteome</keyword>
<reference evidence="2" key="1">
    <citation type="submission" date="2023-10" db="EMBL/GenBank/DDBJ databases">
        <authorList>
            <person name="Chen Y."/>
            <person name="Shah S."/>
            <person name="Dougan E. K."/>
            <person name="Thang M."/>
            <person name="Chan C."/>
        </authorList>
    </citation>
    <scope>NUCLEOTIDE SEQUENCE [LARGE SCALE GENOMIC DNA]</scope>
</reference>
<evidence type="ECO:0000313" key="3">
    <source>
        <dbReference type="Proteomes" id="UP001189429"/>
    </source>
</evidence>
<feature type="non-terminal residue" evidence="2">
    <location>
        <position position="1"/>
    </location>
</feature>
<organism evidence="2 3">
    <name type="scientific">Prorocentrum cordatum</name>
    <dbReference type="NCBI Taxonomy" id="2364126"/>
    <lineage>
        <taxon>Eukaryota</taxon>
        <taxon>Sar</taxon>
        <taxon>Alveolata</taxon>
        <taxon>Dinophyceae</taxon>
        <taxon>Prorocentrales</taxon>
        <taxon>Prorocentraceae</taxon>
        <taxon>Prorocentrum</taxon>
    </lineage>
</organism>
<dbReference type="EMBL" id="CAUYUJ010014944">
    <property type="protein sequence ID" value="CAK0847939.1"/>
    <property type="molecule type" value="Genomic_DNA"/>
</dbReference>
<gene>
    <name evidence="2" type="ORF">PCOR1329_LOCUS41015</name>
</gene>
<evidence type="ECO:0008006" key="4">
    <source>
        <dbReference type="Google" id="ProtNLM"/>
    </source>
</evidence>
<feature type="non-terminal residue" evidence="2">
    <location>
        <position position="327"/>
    </location>
</feature>
<dbReference type="Proteomes" id="UP001189429">
    <property type="component" value="Unassembled WGS sequence"/>
</dbReference>
<evidence type="ECO:0000313" key="2">
    <source>
        <dbReference type="EMBL" id="CAK0847939.1"/>
    </source>
</evidence>
<comment type="caution">
    <text evidence="2">The sequence shown here is derived from an EMBL/GenBank/DDBJ whole genome shotgun (WGS) entry which is preliminary data.</text>
</comment>
<name>A0ABN9TPF2_9DINO</name>
<evidence type="ECO:0000256" key="1">
    <source>
        <dbReference type="SAM" id="MobiDB-lite"/>
    </source>
</evidence>
<feature type="compositionally biased region" description="Polar residues" evidence="1">
    <location>
        <begin position="73"/>
        <end position="86"/>
    </location>
</feature>
<accession>A0ABN9TPF2</accession>
<protein>
    <recommendedName>
        <fullName evidence="4">Fanconi-associated nuclease</fullName>
    </recommendedName>
</protein>